<keyword evidence="2" id="KW-1185">Reference proteome</keyword>
<reference evidence="1 2" key="1">
    <citation type="submission" date="2016-10" db="EMBL/GenBank/DDBJ databases">
        <authorList>
            <person name="de Groot N.N."/>
        </authorList>
    </citation>
    <scope>NUCLEOTIDE SEQUENCE [LARGE SCALE GENOMIC DNA]</scope>
    <source>
        <strain evidence="1 2">CGMCC 1.6133</strain>
    </source>
</reference>
<dbReference type="AlphaFoldDB" id="A0A1G8YXP3"/>
<dbReference type="STRING" id="376427.SAMN04487954_11133"/>
<protein>
    <recommendedName>
        <fullName evidence="3">ATPase</fullName>
    </recommendedName>
</protein>
<proteinExistence type="predicted"/>
<evidence type="ECO:0000313" key="2">
    <source>
        <dbReference type="Proteomes" id="UP000198525"/>
    </source>
</evidence>
<dbReference type="Proteomes" id="UP000198525">
    <property type="component" value="Unassembled WGS sequence"/>
</dbReference>
<name>A0A1G8YXP3_9GAMM</name>
<organism evidence="1 2">
    <name type="scientific">Billgrantia gudaonensis</name>
    <dbReference type="NCBI Taxonomy" id="376427"/>
    <lineage>
        <taxon>Bacteria</taxon>
        <taxon>Pseudomonadati</taxon>
        <taxon>Pseudomonadota</taxon>
        <taxon>Gammaproteobacteria</taxon>
        <taxon>Oceanospirillales</taxon>
        <taxon>Halomonadaceae</taxon>
        <taxon>Billgrantia</taxon>
    </lineage>
</organism>
<evidence type="ECO:0008006" key="3">
    <source>
        <dbReference type="Google" id="ProtNLM"/>
    </source>
</evidence>
<evidence type="ECO:0000313" key="1">
    <source>
        <dbReference type="EMBL" id="SDK07556.1"/>
    </source>
</evidence>
<accession>A0A1G8YXP3</accession>
<dbReference type="RefSeq" id="WP_023007325.1">
    <property type="nucleotide sequence ID" value="NZ_FNES01000011.1"/>
</dbReference>
<dbReference type="OrthoDB" id="278693at2"/>
<sequence length="152" mass="17966">MEVRTFGDLIDWTRQLHEHLARCLSHCADHNEEERAKMLLNYLAAHEHEMEYVVGELKSRADPKALNTYVYDYLEHRPIRTHRTCDAPYAALGFNEICREIFDFHDQVTDLYRNLVGKAEIPEARELLESLLELEQHEAMRLVRQTGRMDDL</sequence>
<dbReference type="GeneID" id="97278101"/>
<dbReference type="EMBL" id="FNES01000011">
    <property type="protein sequence ID" value="SDK07556.1"/>
    <property type="molecule type" value="Genomic_DNA"/>
</dbReference>
<gene>
    <name evidence="1" type="ORF">SAMN04487954_11133</name>
</gene>